<accession>A0A7J6H980</accession>
<dbReference type="GO" id="GO:0005634">
    <property type="term" value="C:nucleus"/>
    <property type="evidence" value="ECO:0007669"/>
    <property type="project" value="UniProtKB-SubCell"/>
</dbReference>
<evidence type="ECO:0000256" key="6">
    <source>
        <dbReference type="PROSITE-ProRule" id="PRU00169"/>
    </source>
</evidence>
<evidence type="ECO:0000256" key="4">
    <source>
        <dbReference type="ARBA" id="ARBA00023163"/>
    </source>
</evidence>
<evidence type="ECO:0000313" key="9">
    <source>
        <dbReference type="EMBL" id="KAF4391822.1"/>
    </source>
</evidence>
<dbReference type="Proteomes" id="UP000525078">
    <property type="component" value="Unassembled WGS sequence"/>
</dbReference>
<dbReference type="GO" id="GO:0000160">
    <property type="term" value="P:phosphorelay signal transduction system"/>
    <property type="evidence" value="ECO:0007669"/>
    <property type="project" value="UniProtKB-KW"/>
</dbReference>
<feature type="domain" description="Response regulatory" evidence="8">
    <location>
        <begin position="25"/>
        <end position="140"/>
    </location>
</feature>
<dbReference type="SUPFAM" id="SSF52172">
    <property type="entry name" value="CheY-like"/>
    <property type="match status" value="1"/>
</dbReference>
<proteinExistence type="predicted"/>
<dbReference type="GO" id="GO:0003677">
    <property type="term" value="F:DNA binding"/>
    <property type="evidence" value="ECO:0007669"/>
    <property type="project" value="InterPro"/>
</dbReference>
<keyword evidence="3" id="KW-0805">Transcription regulation</keyword>
<dbReference type="Gene3D" id="3.40.50.2300">
    <property type="match status" value="1"/>
</dbReference>
<feature type="region of interest" description="Disordered" evidence="7">
    <location>
        <begin position="428"/>
        <end position="448"/>
    </location>
</feature>
<evidence type="ECO:0000259" key="8">
    <source>
        <dbReference type="PROSITE" id="PS50110"/>
    </source>
</evidence>
<reference evidence="9 10" key="1">
    <citation type="journal article" date="2020" name="bioRxiv">
        <title>Sequence and annotation of 42 cannabis genomes reveals extensive copy number variation in cannabinoid synthesis and pathogen resistance genes.</title>
        <authorList>
            <person name="Mckernan K.J."/>
            <person name="Helbert Y."/>
            <person name="Kane L.T."/>
            <person name="Ebling H."/>
            <person name="Zhang L."/>
            <person name="Liu B."/>
            <person name="Eaton Z."/>
            <person name="Mclaughlin S."/>
            <person name="Kingan S."/>
            <person name="Baybayan P."/>
            <person name="Concepcion G."/>
            <person name="Jordan M."/>
            <person name="Riva A."/>
            <person name="Barbazuk W."/>
            <person name="Harkins T."/>
        </authorList>
    </citation>
    <scope>NUCLEOTIDE SEQUENCE [LARGE SCALE GENOMIC DNA]</scope>
    <source>
        <strain evidence="10">cv. Jamaican Lion 4</strain>
        <tissue evidence="9">Leaf</tissue>
    </source>
</reference>
<sequence length="994" mass="109432">MDYNRYNIVGECSLPESYRPLMDLHVLVVDDDTTTLSLVSAMLRILRYKVMTVKNPLDALATLRTQKGLIDLVVTDFHMPYMNGFQLQEQIDKEFQLPVIMMSADDRETVLLRSAQSGMALFILKPVTPNDLKNLWQYAIKYKKEKSNVNIDEEMDNGTTIDIVMNNQGQVVDTMIPVKDSFDATQVLGRGKEIVLFEPADNNSNNVNVISSAASSTSPTNDDDVAIIETLVQNNHGKGDSSSTTRSSSSINVDGINNTTHGSNKSSASHGYGRDDNYHDKRKAPKKTKVVWTNSLQNRFLLAIKHLTLDKAVPKKILDFMNVPGLTRENVASHLQKYRMFLKKVADKGLLNMTATQAMTDRILKSSFAAGYPQAFALQSHEASTSSSGISRNYNRAPYRPLQPLLSSMTPNNNNNYNINIFHHNIHHPSSSSSSSSSSPIMSYSPPNSNAITPPYSSYAIPPHHHQQKASNSRSIELPQPMMTATYDVVQHHQIRPPTYGYGHIHPLTFRGGLNNNNNNEYIVDSTGTGNNYSNRFVHTTSAGILNGSTTPNRLFRSTAINNDAPYFNYINEAANSINGLSIGMRSSSTKMNNNGTRVYSSNQMMINGGSNSGIQSSQTIHRGTYLNQLINKNTRESSVGMYSSTQMNNDNTCPIDSLAGNNNGGATTGSLSGLHSNNMINYRANVGSSSSLRMLPTNQVINGIGGQQQKLKCFVDNGYGSVKNNGLVQGYNNVNYMNGKTSSNTNSIVGTSQLEDGFLLPSNHHGCERTNTNTTKVKTSQSLVSSINNFNYIHQQNIQTHMQPSSQVVPPSLPVPPEPFVLQQQSGSDELNNVEEGDRNVGNDYRMSDDLEINNDDFNNIFGVVTNKGTSSASLGEQIPVSNVDNVVIRDDFIDELDNISLPNFQAEVANSPPANQVNNQNPIIANQFSAIASSTSLVQENEVPTINKNGESLSQESMGEVVDLTDQFLNIPTHVLNEMDWDEVMDKMLNDN</sequence>
<evidence type="ECO:0000313" key="10">
    <source>
        <dbReference type="Proteomes" id="UP000525078"/>
    </source>
</evidence>
<dbReference type="FunFam" id="1.10.10.60:FF:000007">
    <property type="entry name" value="Two-component response regulator"/>
    <property type="match status" value="1"/>
</dbReference>
<dbReference type="NCBIfam" id="TIGR01557">
    <property type="entry name" value="myb_SHAQKYF"/>
    <property type="match status" value="1"/>
</dbReference>
<dbReference type="AlphaFoldDB" id="A0A7J6H980"/>
<feature type="compositionally biased region" description="Polar residues" evidence="7">
    <location>
        <begin position="251"/>
        <end position="269"/>
    </location>
</feature>
<dbReference type="GO" id="GO:0009736">
    <property type="term" value="P:cytokinin-activated signaling pathway"/>
    <property type="evidence" value="ECO:0007669"/>
    <property type="project" value="InterPro"/>
</dbReference>
<dbReference type="SMART" id="SM00448">
    <property type="entry name" value="REC"/>
    <property type="match status" value="1"/>
</dbReference>
<feature type="region of interest" description="Disordered" evidence="7">
    <location>
        <begin position="454"/>
        <end position="473"/>
    </location>
</feature>
<gene>
    <name evidence="9" type="ORF">F8388_017417</name>
</gene>
<feature type="region of interest" description="Disordered" evidence="7">
    <location>
        <begin position="233"/>
        <end position="288"/>
    </location>
</feature>
<dbReference type="SUPFAM" id="SSF46689">
    <property type="entry name" value="Homeodomain-like"/>
    <property type="match status" value="1"/>
</dbReference>
<evidence type="ECO:0000256" key="1">
    <source>
        <dbReference type="ARBA" id="ARBA00004123"/>
    </source>
</evidence>
<comment type="caution">
    <text evidence="9">The sequence shown here is derived from an EMBL/GenBank/DDBJ whole genome shotgun (WGS) entry which is preliminary data.</text>
</comment>
<dbReference type="InterPro" id="IPR009057">
    <property type="entry name" value="Homeodomain-like_sf"/>
</dbReference>
<protein>
    <recommendedName>
        <fullName evidence="8">Response regulatory domain-containing protein</fullName>
    </recommendedName>
</protein>
<dbReference type="InterPro" id="IPR006447">
    <property type="entry name" value="Myb_dom_plants"/>
</dbReference>
<comment type="subcellular location">
    <subcellularLocation>
        <location evidence="1">Nucleus</location>
    </subcellularLocation>
</comment>
<dbReference type="Pfam" id="PF00072">
    <property type="entry name" value="Response_reg"/>
    <property type="match status" value="1"/>
</dbReference>
<feature type="region of interest" description="Disordered" evidence="7">
    <location>
        <begin position="824"/>
        <end position="843"/>
    </location>
</feature>
<feature type="compositionally biased region" description="Low complexity" evidence="7">
    <location>
        <begin position="241"/>
        <end position="250"/>
    </location>
</feature>
<dbReference type="Gene3D" id="1.10.10.60">
    <property type="entry name" value="Homeodomain-like"/>
    <property type="match status" value="1"/>
</dbReference>
<dbReference type="CDD" id="cd17584">
    <property type="entry name" value="REC_typeB_ARR-like"/>
    <property type="match status" value="1"/>
</dbReference>
<evidence type="ECO:0000256" key="5">
    <source>
        <dbReference type="ARBA" id="ARBA00023242"/>
    </source>
</evidence>
<dbReference type="EMBL" id="JAATIP010000021">
    <property type="protein sequence ID" value="KAF4391822.1"/>
    <property type="molecule type" value="Genomic_DNA"/>
</dbReference>
<dbReference type="InterPro" id="IPR001789">
    <property type="entry name" value="Sig_transdc_resp-reg_receiver"/>
</dbReference>
<evidence type="ECO:0000256" key="3">
    <source>
        <dbReference type="ARBA" id="ARBA00023015"/>
    </source>
</evidence>
<keyword evidence="6" id="KW-0597">Phosphoprotein</keyword>
<dbReference type="InterPro" id="IPR045279">
    <property type="entry name" value="ARR-like"/>
</dbReference>
<dbReference type="InterPro" id="IPR011006">
    <property type="entry name" value="CheY-like_superfamily"/>
</dbReference>
<dbReference type="PANTHER" id="PTHR43874">
    <property type="entry name" value="TWO-COMPONENT RESPONSE REGULATOR"/>
    <property type="match status" value="1"/>
</dbReference>
<keyword evidence="2" id="KW-0902">Two-component regulatory system</keyword>
<dbReference type="PROSITE" id="PS50110">
    <property type="entry name" value="RESPONSE_REGULATORY"/>
    <property type="match status" value="1"/>
</dbReference>
<evidence type="ECO:0000256" key="2">
    <source>
        <dbReference type="ARBA" id="ARBA00023012"/>
    </source>
</evidence>
<organism evidence="9 10">
    <name type="scientific">Cannabis sativa</name>
    <name type="common">Hemp</name>
    <name type="synonym">Marijuana</name>
    <dbReference type="NCBI Taxonomy" id="3483"/>
    <lineage>
        <taxon>Eukaryota</taxon>
        <taxon>Viridiplantae</taxon>
        <taxon>Streptophyta</taxon>
        <taxon>Embryophyta</taxon>
        <taxon>Tracheophyta</taxon>
        <taxon>Spermatophyta</taxon>
        <taxon>Magnoliopsida</taxon>
        <taxon>eudicotyledons</taxon>
        <taxon>Gunneridae</taxon>
        <taxon>Pentapetalae</taxon>
        <taxon>rosids</taxon>
        <taxon>fabids</taxon>
        <taxon>Rosales</taxon>
        <taxon>Cannabaceae</taxon>
        <taxon>Cannabis</taxon>
    </lineage>
</organism>
<dbReference type="PANTHER" id="PTHR43874:SF19">
    <property type="entry name" value="RESPONSE REGULATOR 23-RELATED"/>
    <property type="match status" value="1"/>
</dbReference>
<evidence type="ECO:0000256" key="7">
    <source>
        <dbReference type="SAM" id="MobiDB-lite"/>
    </source>
</evidence>
<keyword evidence="4" id="KW-0804">Transcription</keyword>
<name>A0A7J6H980_CANSA</name>
<keyword evidence="5" id="KW-0539">Nucleus</keyword>
<feature type="modified residue" description="4-aspartylphosphate" evidence="6">
    <location>
        <position position="76"/>
    </location>
</feature>